<evidence type="ECO:0000256" key="5">
    <source>
        <dbReference type="SAM" id="Phobius"/>
    </source>
</evidence>
<keyword evidence="3 5" id="KW-1133">Transmembrane helix</keyword>
<dbReference type="GO" id="GO:0016020">
    <property type="term" value="C:membrane"/>
    <property type="evidence" value="ECO:0007669"/>
    <property type="project" value="UniProtKB-SubCell"/>
</dbReference>
<dbReference type="InterPro" id="IPR003689">
    <property type="entry name" value="ZIP"/>
</dbReference>
<evidence type="ECO:0000313" key="6">
    <source>
        <dbReference type="EMBL" id="VFU13021.1"/>
    </source>
</evidence>
<feature type="transmembrane region" description="Helical" evidence="5">
    <location>
        <begin position="61"/>
        <end position="86"/>
    </location>
</feature>
<proteinExistence type="predicted"/>
<dbReference type="GO" id="GO:0005385">
    <property type="term" value="F:zinc ion transmembrane transporter activity"/>
    <property type="evidence" value="ECO:0007669"/>
    <property type="project" value="TreeGrafter"/>
</dbReference>
<evidence type="ECO:0000256" key="1">
    <source>
        <dbReference type="ARBA" id="ARBA00004141"/>
    </source>
</evidence>
<gene>
    <name evidence="6" type="primary">zupT</name>
    <name evidence="6" type="ORF">SCFA_1560003</name>
</gene>
<keyword evidence="2 5" id="KW-0812">Transmembrane</keyword>
<name>A0A485LXC1_9ZZZZ</name>
<dbReference type="Pfam" id="PF02535">
    <property type="entry name" value="Zip"/>
    <property type="match status" value="1"/>
</dbReference>
<dbReference type="NCBIfam" id="NF003243">
    <property type="entry name" value="PRK04201.1"/>
    <property type="match status" value="1"/>
</dbReference>
<sequence>MAETGIFQALLVTTAAGLSTAIGSVMGLYSRRPSASFIGFSLGFSAGIMVLVAFGELLPTAVAVPALGFVGAYGAFFAGMMTYFLIDLVIPHEYIGQHDHAVVVSGDAGTHSLEGLEKTGLLVMLGITIHNFPEGMATFVGAMEDLRVGVALGIAIAIHNIPEGLAISAPVYFASGSRKKAFLWSLSSGISEIAGALLAAAFLMPFLSETVMGITLACVAGIMVAISLDELIPVAKTLDSEHGPILGVITGMMVMAIGLYLLK</sequence>
<feature type="transmembrane region" description="Helical" evidence="5">
    <location>
        <begin position="210"/>
        <end position="232"/>
    </location>
</feature>
<comment type="subcellular location">
    <subcellularLocation>
        <location evidence="1">Membrane</location>
        <topology evidence="1">Multi-pass membrane protein</topology>
    </subcellularLocation>
</comment>
<protein>
    <submittedName>
        <fullName evidence="6">Zinc transporter ZupT</fullName>
    </submittedName>
</protein>
<evidence type="ECO:0000256" key="3">
    <source>
        <dbReference type="ARBA" id="ARBA00022989"/>
    </source>
</evidence>
<keyword evidence="4 5" id="KW-0472">Membrane</keyword>
<feature type="transmembrane region" description="Helical" evidence="5">
    <location>
        <begin position="6"/>
        <end position="29"/>
    </location>
</feature>
<dbReference type="AlphaFoldDB" id="A0A485LXC1"/>
<feature type="transmembrane region" description="Helical" evidence="5">
    <location>
        <begin position="244"/>
        <end position="262"/>
    </location>
</feature>
<accession>A0A485LXC1</accession>
<dbReference type="PANTHER" id="PTHR11040">
    <property type="entry name" value="ZINC/IRON TRANSPORTER"/>
    <property type="match status" value="1"/>
</dbReference>
<evidence type="ECO:0000256" key="2">
    <source>
        <dbReference type="ARBA" id="ARBA00022692"/>
    </source>
</evidence>
<evidence type="ECO:0000256" key="4">
    <source>
        <dbReference type="ARBA" id="ARBA00023136"/>
    </source>
</evidence>
<dbReference type="EMBL" id="CAADRM010000064">
    <property type="protein sequence ID" value="VFU13021.1"/>
    <property type="molecule type" value="Genomic_DNA"/>
</dbReference>
<dbReference type="PANTHER" id="PTHR11040:SF205">
    <property type="entry name" value="ZINC TRANSPORTER ZUPT"/>
    <property type="match status" value="1"/>
</dbReference>
<organism evidence="6">
    <name type="scientific">anaerobic digester metagenome</name>
    <dbReference type="NCBI Taxonomy" id="1263854"/>
    <lineage>
        <taxon>unclassified sequences</taxon>
        <taxon>metagenomes</taxon>
        <taxon>ecological metagenomes</taxon>
    </lineage>
</organism>
<feature type="transmembrane region" description="Helical" evidence="5">
    <location>
        <begin position="181"/>
        <end position="204"/>
    </location>
</feature>
<reference evidence="6" key="1">
    <citation type="submission" date="2019-03" db="EMBL/GenBank/DDBJ databases">
        <authorList>
            <person name="Hao L."/>
        </authorList>
    </citation>
    <scope>NUCLEOTIDE SEQUENCE</scope>
</reference>
<feature type="transmembrane region" description="Helical" evidence="5">
    <location>
        <begin position="36"/>
        <end position="55"/>
    </location>
</feature>